<dbReference type="SUPFAM" id="SSF53300">
    <property type="entry name" value="vWA-like"/>
    <property type="match status" value="1"/>
</dbReference>
<dbReference type="GeneID" id="96870667"/>
<dbReference type="Pfam" id="PF13519">
    <property type="entry name" value="VWA_2"/>
    <property type="match status" value="1"/>
</dbReference>
<keyword evidence="3" id="KW-0106">Calcium</keyword>
<dbReference type="InterPro" id="IPR046779">
    <property type="entry name" value="LapA_adhesin_dom"/>
</dbReference>
<dbReference type="CDD" id="cd00198">
    <property type="entry name" value="vWFA"/>
    <property type="match status" value="1"/>
</dbReference>
<evidence type="ECO:0000256" key="1">
    <source>
        <dbReference type="ARBA" id="ARBA00022729"/>
    </source>
</evidence>
<dbReference type="InterPro" id="IPR001343">
    <property type="entry name" value="Hemolysn_Ca-bd"/>
</dbReference>
<dbReference type="InterPro" id="IPR036465">
    <property type="entry name" value="vWFA_dom_sf"/>
</dbReference>
<evidence type="ECO:0000313" key="6">
    <source>
        <dbReference type="EMBL" id="UQN35966.1"/>
    </source>
</evidence>
<feature type="compositionally biased region" description="Low complexity" evidence="4">
    <location>
        <begin position="258"/>
        <end position="267"/>
    </location>
</feature>
<dbReference type="PRINTS" id="PR00313">
    <property type="entry name" value="CABNDNGRPT"/>
</dbReference>
<dbReference type="InterPro" id="IPR006626">
    <property type="entry name" value="PbH1"/>
</dbReference>
<dbReference type="RefSeq" id="WP_249460567.1">
    <property type="nucleotide sequence ID" value="NZ_CP094619.1"/>
</dbReference>
<dbReference type="NCBIfam" id="TIGR03661">
    <property type="entry name" value="T1SS_VCA0849"/>
    <property type="match status" value="1"/>
</dbReference>
<sequence>MALDTVLVTRVEGTAWMRTSDGSKVALKEGMRVPVNAEITTETGAFVELEIPGGPPMTISDNREFLLSDDIAQTDVDPAVAVLTNPDDPAIAAVLAALEAGNDPFEQLDPTAAVLTGGGEGGSSFVRLVSIVETTRPLALEYPKPGVLGTELPRFSGGGGDETDPTLVAGTSTVTLETPERVTEGEPFEIIARVDNPVTGQDLIITLTNGSTITIPVGSTEGRVLVDNPYPDDAYTQGDRPEDIGISTTTGGNYENLDTSSTSSSTITDDDDATKITLEGPDTVVEGEDITITATVENPPQGGDLVIKLTNGQEIIIKEGETSGSVTYPARPDDGTVQGNIPENVGIESSTGGNYEKVEYGDPVTTTVEDNDVPAITVSDTVISEGGSGTFNVNFGKPVDNETTVTLQLGHGSTDDGDIALDQPPVVQLPNGDTVPVTQNSDGTYSFTLPPGVTDVTVTVDTKDDDVFEGEEDFTLTVTQEGETQNGTPVDKVQGEGTGTIVDDGREVPVDPTDPTGPTEPANNDIPSLAVNNPVLSEGSDAVFVVDLSNQVKTNTTLELQLNEGSAGFGDLWTDGEPRTVQVQVGNGVVQTVTVDADGKFSVDVPAGETQITVTVPTVDDAVFEGEEQFTLDAELTGTVGDVELKDVTGEGTATITDSNTGEPGADVPVLTVDDAGNVNEGENATFNVSLDKAVDADTTLTFTLGGEIEDGDIGEPTVTIGGQDVTVTKNADGSYSVTVPAGTTDGIVVTVPTTDDDVFEGNEDFTLEATLTGQTASGTDLPGGITDSGDATIVDGDPNNPGADVPVLTVDDAGNVNEGENATFNVSLDKAVDADTTLTFTLGGEIEDGDIGEPTVTIGGQDVTVTKNADGSYSVTVPAGTTDGIVVTVPTTDDDVFEGNEDFTLEATLTGQTASGTDLPSGITDSGNATIVDTESTDPTNPNPGADVPVLTVDDAGNVNEGENATFNVSLDKAVDADTTLTFTLGGEIEDGDIGEPTVTIGGQDVTVTKNADGSYSVTVPAGTTDGIVVTVPTTDDNVFEGNEDFTLEATLTGQTASGTDLPTGITDSGDATIVDGDPNNPGADVPVLTVDDAGNVNEGENATFNVSLDKAVDADTTLTFTLGGEIEDGDIGEPTVTIGGQDVTVTKNADGSYSVTVPAGTTDGIVVTVPTTDDDVFEGNEDFTLEATLTGQTASGTDLPGGITDSGDATIVDTESTDPTNPNPGADVPVLTVDDAGNVNEGENATFNVSLDKAVDADTTLTFTLGGEIEDGDIGEPTVTIGGQDVTVTKNADGSYSVTVPAGTTDGIVVTVPTTDDNVFEGNEDFTLEATLTGQTASGTDLPGGITDSGDATIVDGDPNNPGADVPVLTVDDAGNVNEGENATFNVSLDKAVDADTTLTFTLGGEIEDGDIGEPTVTIGGQDVTVTKNADGSYSVTVPAGTTDGIVVTVPTTDDDVFEGNEDFTLEATLTGQTASGTDLPGGITDSGDATIVDTESTDPTNPNPGADVPVLTVDDAGNVNEGENATFNVSLDKAVDADTTLTFTLGGEIEDGDIGEPTVTINGQDVTVTKNADGSYSVTVPAGTTDGIVVTVPTTDDNVFEGNEDFTLEATLTGQTASGTDLPGGITDSGDATIVDTESTDPTNPNPGADVPVLTVDDAGNVNEGENATFNVSLDKAVDADTTLTFTLGGEIEDGDIGEPTVTIGGQDVTVTKNADGSYSVTVPAGTTDGIVVTVPTTDDNVFEGNEDFTLEATLTGQTASGTDLPGGITDSGDATIVDGDPNNPGADVPVLTVDDAGNVNEGENATFNVSLDKAVDADTTLTFTLGGEIEDGDIGEPTVTIGGQDVTVTKNADGSYSVTVPAGTTDGIVVTVPTTDDDVFEGNEDFTLEATLTGQTASGTDLPTGITDSGNATIVDTESTDPTNPNPGADVPVLTVDDAGNVNEGENATFNVSLDKAVDADTTLTFTLGGEIEDGDIGEPTVTIGGQDVTVTKNADGSYSVTVPAGTTDGIVVTVPTTDDDVFEGNEDFTLDATLTGQTASGTDLPAGITDSGNATIVDTESTDPTNPNPGADVPVLTVDDAGNVNEGENATFNVSLDKAVDADTTLTFTLGGEIEDGDIGEPTVTINGQDVTVTKNADGSYSVTVPAGTTDGIVVTVPTTDDDVFEGNEDFTLEATLTGQTASGTDLPSGITDSGDATIVDSDPNNPGADVPVLTVDDAGNVNEGENATFNVSLDKAVDADTTLTFTLGGEIEDGDIGEPTVTIGGQDVTVTKNADGSYSVTVPAGTTDGIVVTVPTTDDDVFEGNEDFTLEATLTGQTASGTDLPGGITDSGDATIVDGDPNNPGADVPVLTVDDAGNVNEGENATFNVSLDKAVDADTTLTFTLGGEIEDGDIGEPTVTIGGQDVTVTKNADGSYSVTVPAGTTDGIVVTVPTTDDDVFEGNEDFTLEATLTGQTASGTDLPTGITDSGNATIVDTESTDPTNPNPGADVPVLTVDDAGNVNEGENATFNVSLDKAVDADTTLTFTLGGEIEDGDIGEPTVTIGGQDVTVTKNADGSYSVTVPAGTTDGIVVTVPTTDDDVFEGNEDFTLEATLTGQTASGTDLPGGITDSGDATIVDTESTDPTNPNPGADVPVLTVDDAGNVNEGENATFNVSLDKAVDADTTLTFTLGGEIEADDIGEPTVTINGQDVTVTKNADGSYSVTVPAGTTDGIVVTVPTTDDDVFEGNEDFTLEATLTGQTASGTDLPGGITDSGDATIVDSDPNNPGADVPVLTVDDAGNVNEGENATFNVSLDKAVDADTTLTFTLGGEIEDGDIGEPTVTIGGQDVTVTKNADGSYSVTVPAGTTDGIVVTVPTTDDDVFEGNEDFTLEATLTGQTASGTDLPGGITDSGDATIVDGDPNNPGADVPVLTVDDAGNVNEGENATFNVSLDKAVDADTTLTFTLGGEIEDGDIGEPTVTIGGQDVTVTKNADGSYSVTVPAGTTDGIVVTVPTTDDDVFEGNEDFTLEATLTGQTASGTDLPTGITDSGNATIVDTESTDPTNPNPGADVPVLTVDDAGNVNEGENATFNVSLDKAVDADTTLTFTLGGEIEDGDIGEPTVTIGGQDVTVTKNADGSYSVTVPAGTTDGIVVTVPTTDDDVFEGNEDFTLEATLTGQTASGTDLPSGITDSGDATIVDTESTDPTNPNPGADVPVLTVDDAGNVNEGENATFNVSLDKAVDADTTLTFTLGGEIEADDIGEPTVTINGQDVTVTKNADGSYSVTVPAGTTDGIVVTVPTTDDNVFEGNEDFTLEATLTGQTASGTDLPGGITDSGDATIVDGDPNNPGADVPVLTVDDAGNVNEGENATFNVSLDKAVDADTTLTFTLGGEIEDGDIGEPTVTIGGQDVTVTKNADGSYSVTVPAGTTDGIVVTVPTTDDDVFEGNEDFTLEATLTGQTASGTDLPGGITDSGDATIVDGDPNNPGADVPVLTVDDAGNVNEGENATFNVSLDKAVDADTTLTFTLGGEIEDGDIGEPTVTIGGQDVTVTKNADGSYSVTVPAGTTDGIVVTVPTTDDDVFEGNEDFTLEATLTGQTASGTDLPTGITDSGNATIVDTESTDPTNPNPGADVPVLTVDDAGNVNEGENATFNVSLDKAVDADTTLTFTLGGEIEDGDIGEPTVTIGGQDVTVTKNADGSYSVTVPAGTTDGIVVTVPTTDDDVFEGNEDFTLDATLTGQTASGTDLPSGITDSGDATIVDTESTDPTNPNPGADVPVLTVDDAGNVNEGENATFNVSLDKAVDADTTLTFTLGGEIEADDIGEPTVTINGQDVTVTKNADGSYSVTVPAGTTDGIVVTVPTTDDDVFEGNEDFTLEATLTGQTASGTDLPSGITDSGDATIVDSDPNNPGADVPVLTVDDAGNVNEGENATFNVSLDKAVDADTTLTFTLGGEIEDGDIGEPTVTIGGQDVTVTKNADGSYSVTVPAGTTDGIVVTVPTTDDDVFEGNEDFTLEATLTGQTASGTDLPGGITDSGDATIVDSDPNNPGADVPVLTVDDAGNVNEGENATFNVSLDKAVDADTTLTFTLGGEIEDGDIGEPTVTIGGQDVTVTKNADGSYSVTVPAGTTDGIVVTVPTTDDNVFEGNEDFTLEATLTGQTASGTDLPGGITDSGDATIVDGDPNNPGADVPVLTVDDAGNVNEGENATFNVSLDKAVDADTTLTFTLGGEIEDGDIGEPTVTIGGQDVTVTKNADGSYSVTVPAGTTDGIVVTVPTTDDDVFEGNEDFTLEATLTGQTASGTDLPSGITDSGDATIVDTESTDPTNPNPGADVPVLTVDDAGNVNEGENATFNVSLDKAVDADTTLTFTLGGEIEADDIGEPTVTINGQDVTVTKNADGSYSVTVPAGTTDGIVVTVPTTDDDVFEGNEDFTLEATLTGQTASGTDLPSGITDSGDATIVDSDPNNPGADVPVLTVDDAGNVNEGENATFNVSLDKAVDADTTLTFTLGGEIEDGDIGEPTVTIGGQDVTVTKNADGSYSVTVPAGTTDGIVVTVPTTDDDVFEGNEDFTLEATLTGQTASGTDLPSGITDSGDATIVDTESTDPTNPNPGADVPVLTVDDAGNVNEGENATFNVSLDKAVDADTTLTFTLGGEIEADDIGEPTVTINGQDVTVTKNADGSYSVTVPAGTTDGIVVTVPTTDDDVFEGNEDFTLEATLTGQTASGTDLPSGITDSGDATIVDSDPNNPGADVPVLTVDDAGNVNEGENATFNVSLDKAVDADTTLTFTLGGEIEDGDIGEPTVTIGGQDVTVTKNADGSYSVTVPAGTTDGIVVTVPTTDDDVFEGNEDFTLEATLTGQTASGTDLPGGITDSGDATIVDSDPNNPGADVPVLTVDDAGNVNEGENATFNVSLDKAVDADTTLTFTLGGEIEDGDIGEPTVTIGGQDVTVTKNADGSYSVTVPAGTTDGIVVTVPTTDDDVFEGNEDFTLEATLTGQTASGTDLPGGITDSGDATIVDGDPNNPGADVPVLTVDDAGNVNEGENATFNVSLDKAVDADTTLTFTLGGEIEDGDIGEPTVTIGGQDVTVTKNADGSYSVTVPAGTTDGIVVTVPTTDDDVFEGNEDFTLEATLTGQTASGTDLPSGITDSGDATIVDSDPNNPGADVPVLTVDDAGNVNEGENATFNVSLDKAVDADTTLTFTLGGEIEADDIGEPTVTIGGQDVTVTKNADGSYSVTVPAGTTDGIVVTVPTTDDNVFEGNEDFTLEATLTGQTASGTDLPGGITDSGDATIVDGDPNNPGADVPVLTVDDAGNVNEGENATFNVSLDKAVDADTTLTFTLGGEIEDGDIGEPTVTIGGQDVTVTKNADGSYSVTVPAGTTDGIVVTVPTTDDDVFEGNEDFTLEATLTGQTASGTDLPGGITDSGDATIVDTESTDPTNPNPGADVPVLTVDDAGNVNEGENATFNVSLDKAVDADTTLTFTLGGEIEDGDIGEPTVTINGQDVTVTKNADGSYSVTVPAGTTDGIVVTVPTTDDNVFEGNEDFTLEATLTGQTASGTDLPGGITDSGDATIVDTESTDPTNPNPGADVPVLTVDDAGNVNEGENATFNVSLDKAVDADTTLTFTLGGEIEDGDIGEPTVTIGGQDVTVTKNADGSYSVTVPAGTTDGIVVTVPTTDDNVFEGNEDFTLEATLTGQTASGTDLPGGITDSGDATIVDTESTDPTNPNPGADVPVLTVDDAGNVNEGENATFNVSLDKAVDADTTLTFTLGGEIEADDIGEPTVTIGGQDVTVTKNADGSYSVTVPAGTTDGIVVTVPTTDDNVFEGNEDFTLEATLTGQTASGTDLPGGITDSGDATIVDSDPNNPGADVPVLTVDDAGNVNEGENATFNVSLDKAVDADTTLTFTLGGEIEDGDIGEPTVTIGGQDVTVTKNADGSYSVTVPAGTTDGIVVTVPTTDDDVFEGNEDFTLEATLTGQTASGTDLPTGITDSGNATIVDTESTDPTNPNPGADVPVLTVDDAGNVNEGENATFNVSLDKAVDADTTLTFTLGGEIEDGDIGEPTVTIGGQDVTVTKNADGSYSVTVPAGTTDGIVVTVPTTDDDVFEGNEDFTLEATLTGQTASGTDLPGGITDSGDATIVDSDPNNPGADVPVLTVDDAGNVNEGENATFNVSLDKAVDADTTLTFTLGGEIEDGDIGEPTVTIGGQDVTVTKNADGSYSVTVPAGTTDGIVVTVPTTDDDVFEGNEDFTLEATLTGQTASGTDLPTGITDSGNATIVDTESTDPTNPNPGADVPVLTVDDAGNVNEGENATFNVSLDKAVDADTTLTFTLGGEIEDGDIGEPTVTIGGQDVTVTKNADGSYSVTVPAGTTDGIVVTVPTTDDDVFEGNEDFTLDATLTGQTASGTDLPTGITDSGDATIVDMSEVFAIISVDSASVSEGGELRYTVQLVDGAGNAVTVPAGQSIDVTLDWSGAAANAGDTGTLPDSVTIQGGTSETEFTVNTVDDVYKEPNEGLQVEITGVVDANDAFDHLSVGTQDSASTVIVDDFDPTSVSIKATVTKTSTIDVGNVGNTDSFTVTATDKNGQTTNVSTVTGTDHDGFGVSGQAGNGDDKELGYGETLTVEFNNEVKSFDVQFAWRANSEKAKVEFFDAAGNSVGWAIISGGGSNTQALVTYYDANGDVTKTERVAGGSDKVDLAYTFEPGSGQNFTKAEFTAPGATDDYLVHSISYKEVVNEDATSIPGMESEVVFDIETSNPPDPSKYDFETTFPTATVEIDGQTYEVTLDRNGKGSVTVTTDGTKDLTAKVVAVDGNFEDVQVPVSLTLHHGEVYDGDNSGGTLQGSQGDDIILADVGGTVTTVEPGKNYNIALVVDTSGSMGSASGTPGLTRMQLAINALKNLAEDLKDHDGIVNVVLVDFAKTATSVVKLDNLTTDNVHILINALNNLTAYEGTNYEAAFNETVKWFNEQAAKQTSGLQFENLTYFLTDGNPTYYMDGQQVKGSGSSTTGTIMEQSIDAFEALSDLSAVHGIGIGSGVAQDYLQFFDDTSSIGDKDVWVQEGKWSWQGSWVSGPAGTPDIVHTAEDLAAALQGGSSSSELLDVGDDTVLGGDGNDIIFGDAINTDGDVLPWHEIPGGRPADLPDGAGLKALEVFLELKNGSAPSNTDLYAYIKGNHEAFNVAGDTRGGNDTLDGGSGNDILYGQGGNDTLIGGAGDDILFGGAGNDTFQWNAGDQGSVAKPAVDRVMDFGAAGEDTLDISDLLSGYDGSDANLSKYLSVKESDSGKMEIGISSQGNSQFDQKIILENIDFDAEKAIQIANSLKDGTLKSSDF</sequence>
<dbReference type="InterPro" id="IPR002035">
    <property type="entry name" value="VWF_A"/>
</dbReference>
<dbReference type="InterPro" id="IPR019960">
    <property type="entry name" value="T1SS_VCA0849"/>
</dbReference>
<dbReference type="SMART" id="SM00327">
    <property type="entry name" value="VWA"/>
    <property type="match status" value="1"/>
</dbReference>
<dbReference type="PROSITE" id="PS00330">
    <property type="entry name" value="HEMOLYSIN_CALCIUM"/>
    <property type="match status" value="2"/>
</dbReference>
<reference evidence="6 7" key="1">
    <citation type="journal article" date="2022" name="Int. J. Syst. Evol. Microbiol.">
        <title>Characterization of Alcaligenes aquatilis as a novel member of heterotrophic nitrifier-aerobic denitrifier and its performance in treating piggery wastewater.</title>
        <authorList>
            <person name="Cao X."/>
            <person name="Zhao B."/>
            <person name="Wu Y."/>
            <person name="Huang J."/>
            <person name="Wang H."/>
            <person name="Sun X."/>
            <person name="Li S."/>
        </authorList>
    </citation>
    <scope>NUCLEOTIDE SEQUENCE [LARGE SCALE GENOMIC DNA]</scope>
    <source>
        <strain evidence="6 7">AS1</strain>
    </source>
</reference>
<dbReference type="InterPro" id="IPR018511">
    <property type="entry name" value="Hemolysin-typ_Ca-bd_CS"/>
</dbReference>
<dbReference type="Gene3D" id="2.60.40.2030">
    <property type="match status" value="43"/>
</dbReference>
<feature type="region of interest" description="Disordered" evidence="4">
    <location>
        <begin position="3166"/>
        <end position="3200"/>
    </location>
</feature>
<dbReference type="Proteomes" id="UP000831759">
    <property type="component" value="Chromosome"/>
</dbReference>
<feature type="compositionally biased region" description="Polar residues" evidence="4">
    <location>
        <begin position="337"/>
        <end position="353"/>
    </location>
</feature>
<evidence type="ECO:0000259" key="5">
    <source>
        <dbReference type="PROSITE" id="PS50234"/>
    </source>
</evidence>
<feature type="region of interest" description="Disordered" evidence="4">
    <location>
        <begin position="481"/>
        <end position="528"/>
    </location>
</feature>
<evidence type="ECO:0000256" key="2">
    <source>
        <dbReference type="ARBA" id="ARBA00022737"/>
    </source>
</evidence>
<feature type="region of interest" description="Disordered" evidence="4">
    <location>
        <begin position="324"/>
        <end position="355"/>
    </location>
</feature>
<dbReference type="PROSITE" id="PS50234">
    <property type="entry name" value="VWFA"/>
    <property type="match status" value="1"/>
</dbReference>
<feature type="domain" description="VWFA" evidence="5">
    <location>
        <begin position="6856"/>
        <end position="7031"/>
    </location>
</feature>
<gene>
    <name evidence="6" type="ORF">MTR80_16990</name>
</gene>
<protein>
    <submittedName>
        <fullName evidence="6">Type I secretion C-terminal target domain-containing protein</fullName>
    </submittedName>
</protein>
<feature type="region of interest" description="Disordered" evidence="4">
    <location>
        <begin position="4566"/>
        <end position="4600"/>
    </location>
</feature>
<dbReference type="Pfam" id="PF03160">
    <property type="entry name" value="Calx-beta"/>
    <property type="match status" value="43"/>
</dbReference>
<organism evidence="6 7">
    <name type="scientific">Alcaligenes aquatilis</name>
    <dbReference type="NCBI Taxonomy" id="323284"/>
    <lineage>
        <taxon>Bacteria</taxon>
        <taxon>Pseudomonadati</taxon>
        <taxon>Pseudomonadota</taxon>
        <taxon>Betaproteobacteria</taxon>
        <taxon>Burkholderiales</taxon>
        <taxon>Alcaligenaceae</taxon>
        <taxon>Alcaligenes</taxon>
    </lineage>
</organism>
<dbReference type="Pfam" id="PF00353">
    <property type="entry name" value="HemolysinCabind"/>
    <property type="match status" value="2"/>
</dbReference>
<dbReference type="InterPro" id="IPR003644">
    <property type="entry name" value="Calx_beta"/>
</dbReference>
<feature type="compositionally biased region" description="Polar residues" evidence="4">
    <location>
        <begin position="247"/>
        <end position="257"/>
    </location>
</feature>
<dbReference type="Pfam" id="PF20579">
    <property type="entry name" value="LapA"/>
    <property type="match status" value="2"/>
</dbReference>
<dbReference type="SUPFAM" id="SSF141072">
    <property type="entry name" value="CalX-like"/>
    <property type="match status" value="3"/>
</dbReference>
<proteinExistence type="predicted"/>
<keyword evidence="1" id="KW-0732">Signal</keyword>
<evidence type="ECO:0000256" key="4">
    <source>
        <dbReference type="SAM" id="MobiDB-lite"/>
    </source>
</evidence>
<dbReference type="SMART" id="SM00710">
    <property type="entry name" value="PbH1"/>
    <property type="match status" value="41"/>
</dbReference>
<keyword evidence="7" id="KW-1185">Reference proteome</keyword>
<name>A0ABY4NGD3_9BURK</name>
<feature type="region of interest" description="Disordered" evidence="4">
    <location>
        <begin position="3727"/>
        <end position="3764"/>
    </location>
</feature>
<feature type="compositionally biased region" description="Low complexity" evidence="4">
    <location>
        <begin position="510"/>
        <end position="521"/>
    </location>
</feature>
<feature type="region of interest" description="Disordered" evidence="4">
    <location>
        <begin position="4285"/>
        <end position="4319"/>
    </location>
</feature>
<dbReference type="InterPro" id="IPR038081">
    <property type="entry name" value="CalX-like_sf"/>
</dbReference>
<dbReference type="EMBL" id="CP094619">
    <property type="protein sequence ID" value="UQN35966.1"/>
    <property type="molecule type" value="Genomic_DNA"/>
</dbReference>
<evidence type="ECO:0000256" key="3">
    <source>
        <dbReference type="ARBA" id="ARBA00022837"/>
    </source>
</evidence>
<evidence type="ECO:0000313" key="7">
    <source>
        <dbReference type="Proteomes" id="UP000831759"/>
    </source>
</evidence>
<dbReference type="Gene3D" id="3.40.50.410">
    <property type="entry name" value="von Willebrand factor, type A domain"/>
    <property type="match status" value="1"/>
</dbReference>
<keyword evidence="2" id="KW-0677">Repeat</keyword>
<feature type="region of interest" description="Disordered" evidence="4">
    <location>
        <begin position="247"/>
        <end position="274"/>
    </location>
</feature>
<accession>A0ABY4NGD3</accession>